<evidence type="ECO:0000313" key="1">
    <source>
        <dbReference type="EMBL" id="RGU57145.1"/>
    </source>
</evidence>
<sequence>MPFKKINPKIITISINNVLFCFKYNGISSTICFIDLFLDFFEGYYEVFSKGKRWDETEKLKQYTGIDLSVKKDWIDRVKEQILQALRECGA</sequence>
<name>A0A412TTG1_9BACT</name>
<evidence type="ECO:0000313" key="2">
    <source>
        <dbReference type="Proteomes" id="UP000284243"/>
    </source>
</evidence>
<comment type="caution">
    <text evidence="1">The sequence shown here is derived from an EMBL/GenBank/DDBJ whole genome shotgun (WGS) entry which is preliminary data.</text>
</comment>
<dbReference type="EMBL" id="QRYC01000006">
    <property type="protein sequence ID" value="RGU57145.1"/>
    <property type="molecule type" value="Genomic_DNA"/>
</dbReference>
<protein>
    <submittedName>
        <fullName evidence="1">Uncharacterized protein</fullName>
    </submittedName>
</protein>
<dbReference type="AlphaFoldDB" id="A0A412TTG1"/>
<dbReference type="Proteomes" id="UP000284243">
    <property type="component" value="Unassembled WGS sequence"/>
</dbReference>
<reference evidence="1 2" key="1">
    <citation type="submission" date="2018-08" db="EMBL/GenBank/DDBJ databases">
        <title>A genome reference for cultivated species of the human gut microbiota.</title>
        <authorList>
            <person name="Zou Y."/>
            <person name="Xue W."/>
            <person name="Luo G."/>
        </authorList>
    </citation>
    <scope>NUCLEOTIDE SEQUENCE [LARGE SCALE GENOMIC DNA]</scope>
    <source>
        <strain evidence="1 2">AF16-14</strain>
    </source>
</reference>
<gene>
    <name evidence="1" type="ORF">DWW57_06205</name>
</gene>
<accession>A0A412TTG1</accession>
<organism evidence="1 2">
    <name type="scientific">Odoribacter splanchnicus</name>
    <dbReference type="NCBI Taxonomy" id="28118"/>
    <lineage>
        <taxon>Bacteria</taxon>
        <taxon>Pseudomonadati</taxon>
        <taxon>Bacteroidota</taxon>
        <taxon>Bacteroidia</taxon>
        <taxon>Bacteroidales</taxon>
        <taxon>Odoribacteraceae</taxon>
        <taxon>Odoribacter</taxon>
    </lineage>
</organism>
<proteinExistence type="predicted"/>